<protein>
    <recommendedName>
        <fullName evidence="4">P-loop containing nucleoside triphosphate hydrolase protein</fullName>
    </recommendedName>
</protein>
<dbReference type="SUPFAM" id="SSF52540">
    <property type="entry name" value="P-loop containing nucleoside triphosphate hydrolases"/>
    <property type="match status" value="1"/>
</dbReference>
<dbReference type="InterPro" id="IPR027417">
    <property type="entry name" value="P-loop_NTPase"/>
</dbReference>
<dbReference type="Gene3D" id="3.40.50.300">
    <property type="entry name" value="P-loop containing nucleotide triphosphate hydrolases"/>
    <property type="match status" value="1"/>
</dbReference>
<evidence type="ECO:0000256" key="1">
    <source>
        <dbReference type="SAM" id="MobiDB-lite"/>
    </source>
</evidence>
<dbReference type="RefSeq" id="XP_030986990.1">
    <property type="nucleotide sequence ID" value="XM_031120947.1"/>
</dbReference>
<evidence type="ECO:0000313" key="3">
    <source>
        <dbReference type="RefSeq" id="XP_030986990.1"/>
    </source>
</evidence>
<gene>
    <name evidence="3" type="ORF">PgNI_00870</name>
</gene>
<dbReference type="PANTHER" id="PTHR48312">
    <property type="match status" value="1"/>
</dbReference>
<reference evidence="3" key="1">
    <citation type="journal article" date="2019" name="Mol. Biol. Evol.">
        <title>Blast fungal genomes show frequent chromosomal changes, gene gains and losses, and effector gene turnover.</title>
        <authorList>
            <person name="Gomez Luciano L.B."/>
            <person name="Jason Tsai I."/>
            <person name="Chuma I."/>
            <person name="Tosa Y."/>
            <person name="Chen Y.H."/>
            <person name="Li J.Y."/>
            <person name="Li M.Y."/>
            <person name="Jade Lu M.Y."/>
            <person name="Nakayashiki H."/>
            <person name="Li W.H."/>
        </authorList>
    </citation>
    <scope>NUCLEOTIDE SEQUENCE</scope>
    <source>
        <strain evidence="3">NI907</strain>
    </source>
</reference>
<dbReference type="Proteomes" id="UP000515153">
    <property type="component" value="Unplaced"/>
</dbReference>
<evidence type="ECO:0008006" key="4">
    <source>
        <dbReference type="Google" id="ProtNLM"/>
    </source>
</evidence>
<dbReference type="KEGG" id="pgri:PgNI_00870"/>
<accession>A0A6P8BIG0</accession>
<dbReference type="GeneID" id="41955861"/>
<proteinExistence type="predicted"/>
<feature type="compositionally biased region" description="Low complexity" evidence="1">
    <location>
        <begin position="175"/>
        <end position="197"/>
    </location>
</feature>
<reference evidence="3" key="3">
    <citation type="submission" date="2025-08" db="UniProtKB">
        <authorList>
            <consortium name="RefSeq"/>
        </authorList>
    </citation>
    <scope>IDENTIFICATION</scope>
    <source>
        <strain evidence="3">NI907</strain>
    </source>
</reference>
<feature type="region of interest" description="Disordered" evidence="1">
    <location>
        <begin position="175"/>
        <end position="200"/>
    </location>
</feature>
<name>A0A6P8BIG0_PYRGI</name>
<keyword evidence="2" id="KW-1185">Reference proteome</keyword>
<dbReference type="Pfam" id="PF19798">
    <property type="entry name" value="Sulfotransfer_5"/>
    <property type="match status" value="1"/>
</dbReference>
<reference evidence="3" key="2">
    <citation type="submission" date="2019-10" db="EMBL/GenBank/DDBJ databases">
        <authorList>
            <consortium name="NCBI Genome Project"/>
        </authorList>
    </citation>
    <scope>NUCLEOTIDE SEQUENCE</scope>
    <source>
        <strain evidence="3">NI907</strain>
    </source>
</reference>
<dbReference type="AlphaFoldDB" id="A0A6P8BIG0"/>
<organism evidence="2 3">
    <name type="scientific">Pyricularia grisea</name>
    <name type="common">Crabgrass-specific blast fungus</name>
    <name type="synonym">Magnaporthe grisea</name>
    <dbReference type="NCBI Taxonomy" id="148305"/>
    <lineage>
        <taxon>Eukaryota</taxon>
        <taxon>Fungi</taxon>
        <taxon>Dikarya</taxon>
        <taxon>Ascomycota</taxon>
        <taxon>Pezizomycotina</taxon>
        <taxon>Sordariomycetes</taxon>
        <taxon>Sordariomycetidae</taxon>
        <taxon>Magnaporthales</taxon>
        <taxon>Pyriculariaceae</taxon>
        <taxon>Pyricularia</taxon>
    </lineage>
</organism>
<dbReference type="PANTHER" id="PTHR48312:SF1">
    <property type="entry name" value="SULFOTRANSFERASE"/>
    <property type="match status" value="1"/>
</dbReference>
<evidence type="ECO:0000313" key="2">
    <source>
        <dbReference type="Proteomes" id="UP000515153"/>
    </source>
</evidence>
<sequence>MTSRPIFVATHPRACSTAFERVFMTRRDILECAHEPFGDAFYYGPERLSERYEKDEAARLKSGFADVTYGDVLDRLKASVPEGKRLFIKDITHYLCPPDGKPAKIAPSLAAAAEAQKNGKTTNGVNGAATNGNHVNGTATNGNHVNGTAPNGNHVNGTATNGNHVNGTAPNGNHVNGVVTNGNHVNGAATNGNAHATSEPGNPSVVPLAILREFHFTFLIRHPRRSIPSYYRCTIPPLDEKTGFKNFMPSEAGYIEVRNMFDYLLSQGVIGPHKAGEQAPANGSGVSITVVDADDLLDKPAEVIEAFCKEVGIDYSPDMLKWEDEENQQYALNAFAKWNGFHDDVIGSTYLKPRTHGCKTVTRESEDEEWRQKYGEEGQKIIRDCVDANIPHYEYLKSFAIKF</sequence>